<dbReference type="Proteomes" id="UP000000768">
    <property type="component" value="Chromosome 1"/>
</dbReference>
<gene>
    <name evidence="1" type="ORF">SORBI_3001G329901</name>
</gene>
<dbReference type="Gramene" id="OQU92342">
    <property type="protein sequence ID" value="OQU92342"/>
    <property type="gene ID" value="SORBI_3001G329901"/>
</dbReference>
<proteinExistence type="predicted"/>
<dbReference type="InParanoid" id="A0A1Z5S8T3"/>
<evidence type="ECO:0000313" key="1">
    <source>
        <dbReference type="EMBL" id="OQU92342.1"/>
    </source>
</evidence>
<protein>
    <submittedName>
        <fullName evidence="1">Uncharacterized protein</fullName>
    </submittedName>
</protein>
<sequence length="72" mass="7856">MALAFALDRICRRRCRLISPRAMPSCSILATAVVIGGGSPCCCYRLPLPGAAFSGFHSHRHTWIKTRTVCGH</sequence>
<reference evidence="2" key="2">
    <citation type="journal article" date="2018" name="Plant J.">
        <title>The Sorghum bicolor reference genome: improved assembly, gene annotations, a transcriptome atlas, and signatures of genome organization.</title>
        <authorList>
            <person name="McCormick R.F."/>
            <person name="Truong S.K."/>
            <person name="Sreedasyam A."/>
            <person name="Jenkins J."/>
            <person name="Shu S."/>
            <person name="Sims D."/>
            <person name="Kennedy M."/>
            <person name="Amirebrahimi M."/>
            <person name="Weers B.D."/>
            <person name="McKinley B."/>
            <person name="Mattison A."/>
            <person name="Morishige D.T."/>
            <person name="Grimwood J."/>
            <person name="Schmutz J."/>
            <person name="Mullet J.E."/>
        </authorList>
    </citation>
    <scope>NUCLEOTIDE SEQUENCE [LARGE SCALE GENOMIC DNA]</scope>
    <source>
        <strain evidence="2">cv. BTx623</strain>
    </source>
</reference>
<reference evidence="1 2" key="1">
    <citation type="journal article" date="2009" name="Nature">
        <title>The Sorghum bicolor genome and the diversification of grasses.</title>
        <authorList>
            <person name="Paterson A.H."/>
            <person name="Bowers J.E."/>
            <person name="Bruggmann R."/>
            <person name="Dubchak I."/>
            <person name="Grimwood J."/>
            <person name="Gundlach H."/>
            <person name="Haberer G."/>
            <person name="Hellsten U."/>
            <person name="Mitros T."/>
            <person name="Poliakov A."/>
            <person name="Schmutz J."/>
            <person name="Spannagl M."/>
            <person name="Tang H."/>
            <person name="Wang X."/>
            <person name="Wicker T."/>
            <person name="Bharti A.K."/>
            <person name="Chapman J."/>
            <person name="Feltus F.A."/>
            <person name="Gowik U."/>
            <person name="Grigoriev I.V."/>
            <person name="Lyons E."/>
            <person name="Maher C.A."/>
            <person name="Martis M."/>
            <person name="Narechania A."/>
            <person name="Otillar R.P."/>
            <person name="Penning B.W."/>
            <person name="Salamov A.A."/>
            <person name="Wang Y."/>
            <person name="Zhang L."/>
            <person name="Carpita N.C."/>
            <person name="Freeling M."/>
            <person name="Gingle A.R."/>
            <person name="Hash C.T."/>
            <person name="Keller B."/>
            <person name="Klein P."/>
            <person name="Kresovich S."/>
            <person name="McCann M.C."/>
            <person name="Ming R."/>
            <person name="Peterson D.G."/>
            <person name="Mehboob-ur-Rahman"/>
            <person name="Ware D."/>
            <person name="Westhoff P."/>
            <person name="Mayer K.F."/>
            <person name="Messing J."/>
            <person name="Rokhsar D.S."/>
        </authorList>
    </citation>
    <scope>NUCLEOTIDE SEQUENCE [LARGE SCALE GENOMIC DNA]</scope>
    <source>
        <strain evidence="2">cv. BTx623</strain>
    </source>
</reference>
<keyword evidence="2" id="KW-1185">Reference proteome</keyword>
<dbReference type="AlphaFoldDB" id="A0A1Z5S8T3"/>
<name>A0A1Z5S8T3_SORBI</name>
<dbReference type="EMBL" id="CM000760">
    <property type="protein sequence ID" value="OQU92342.1"/>
    <property type="molecule type" value="Genomic_DNA"/>
</dbReference>
<accession>A0A1Z5S8T3</accession>
<organism evidence="1 2">
    <name type="scientific">Sorghum bicolor</name>
    <name type="common">Sorghum</name>
    <name type="synonym">Sorghum vulgare</name>
    <dbReference type="NCBI Taxonomy" id="4558"/>
    <lineage>
        <taxon>Eukaryota</taxon>
        <taxon>Viridiplantae</taxon>
        <taxon>Streptophyta</taxon>
        <taxon>Embryophyta</taxon>
        <taxon>Tracheophyta</taxon>
        <taxon>Spermatophyta</taxon>
        <taxon>Magnoliopsida</taxon>
        <taxon>Liliopsida</taxon>
        <taxon>Poales</taxon>
        <taxon>Poaceae</taxon>
        <taxon>PACMAD clade</taxon>
        <taxon>Panicoideae</taxon>
        <taxon>Andropogonodae</taxon>
        <taxon>Andropogoneae</taxon>
        <taxon>Sorghinae</taxon>
        <taxon>Sorghum</taxon>
    </lineage>
</organism>
<evidence type="ECO:0000313" key="2">
    <source>
        <dbReference type="Proteomes" id="UP000000768"/>
    </source>
</evidence>